<dbReference type="PANTHER" id="PTHR43780">
    <property type="entry name" value="1-AMINOCYCLOPROPANE-1-CARBOXYLATE DEAMINASE-RELATED"/>
    <property type="match status" value="1"/>
</dbReference>
<feature type="active site" description="Nucleophile" evidence="4">
    <location>
        <position position="56"/>
    </location>
</feature>
<dbReference type="KEGG" id="panc:E2636_13050"/>
<evidence type="ECO:0000256" key="1">
    <source>
        <dbReference type="ARBA" id="ARBA00001933"/>
    </source>
</evidence>
<feature type="domain" description="Tryptophan synthase beta chain-like PALP" evidence="6">
    <location>
        <begin position="3"/>
        <end position="289"/>
    </location>
</feature>
<evidence type="ECO:0000259" key="6">
    <source>
        <dbReference type="Pfam" id="PF00291"/>
    </source>
</evidence>
<comment type="similarity">
    <text evidence="2">Belongs to the ACC deaminase/D-cysteine desulfhydrase family.</text>
</comment>
<dbReference type="InterPro" id="IPR027278">
    <property type="entry name" value="ACCD_DCysDesulf"/>
</dbReference>
<evidence type="ECO:0000313" key="8">
    <source>
        <dbReference type="Proteomes" id="UP000294292"/>
    </source>
</evidence>
<evidence type="ECO:0000256" key="3">
    <source>
        <dbReference type="ARBA" id="ARBA00022898"/>
    </source>
</evidence>
<dbReference type="Gene3D" id="3.40.50.1100">
    <property type="match status" value="2"/>
</dbReference>
<evidence type="ECO:0000313" key="7">
    <source>
        <dbReference type="EMBL" id="QBP43096.1"/>
    </source>
</evidence>
<evidence type="ECO:0000256" key="5">
    <source>
        <dbReference type="PIRSR" id="PIRSR006278-2"/>
    </source>
</evidence>
<dbReference type="PIRSF" id="PIRSF006278">
    <property type="entry name" value="ACCD_DCysDesulf"/>
    <property type="match status" value="1"/>
</dbReference>
<dbReference type="SUPFAM" id="SSF53686">
    <property type="entry name" value="Tryptophan synthase beta subunit-like PLP-dependent enzymes"/>
    <property type="match status" value="1"/>
</dbReference>
<evidence type="ECO:0000256" key="4">
    <source>
        <dbReference type="PIRSR" id="PIRSR006278-1"/>
    </source>
</evidence>
<keyword evidence="3 5" id="KW-0663">Pyridoxal phosphate</keyword>
<organism evidence="7 8">
    <name type="scientific">Paenisporosarcina antarctica</name>
    <dbReference type="NCBI Taxonomy" id="417367"/>
    <lineage>
        <taxon>Bacteria</taxon>
        <taxon>Bacillati</taxon>
        <taxon>Bacillota</taxon>
        <taxon>Bacilli</taxon>
        <taxon>Bacillales</taxon>
        <taxon>Caryophanaceae</taxon>
        <taxon>Paenisporosarcina</taxon>
    </lineage>
</organism>
<dbReference type="Proteomes" id="UP000294292">
    <property type="component" value="Chromosome"/>
</dbReference>
<dbReference type="InterPro" id="IPR001926">
    <property type="entry name" value="TrpB-like_PALP"/>
</dbReference>
<evidence type="ECO:0000256" key="2">
    <source>
        <dbReference type="ARBA" id="ARBA00008639"/>
    </source>
</evidence>
<proteinExistence type="inferred from homology"/>
<keyword evidence="8" id="KW-1185">Reference proteome</keyword>
<dbReference type="PANTHER" id="PTHR43780:SF2">
    <property type="entry name" value="1-AMINOCYCLOPROPANE-1-CARBOXYLATE DEAMINASE-RELATED"/>
    <property type="match status" value="1"/>
</dbReference>
<accession>A0A4P7A4M3</accession>
<dbReference type="Pfam" id="PF00291">
    <property type="entry name" value="PALP"/>
    <property type="match status" value="1"/>
</dbReference>
<gene>
    <name evidence="7" type="ORF">E2636_13050</name>
</gene>
<name>A0A4P7A4M3_9BACL</name>
<dbReference type="OrthoDB" id="9801249at2"/>
<dbReference type="GO" id="GO:1901605">
    <property type="term" value="P:alpha-amino acid metabolic process"/>
    <property type="evidence" value="ECO:0007669"/>
    <property type="project" value="UniProtKB-ARBA"/>
</dbReference>
<dbReference type="EMBL" id="CP038015">
    <property type="protein sequence ID" value="QBP43096.1"/>
    <property type="molecule type" value="Genomic_DNA"/>
</dbReference>
<feature type="modified residue" description="N6-(pyridoxal phosphate)lysine" evidence="5">
    <location>
        <position position="29"/>
    </location>
</feature>
<dbReference type="AlphaFoldDB" id="A0A4P7A4M3"/>
<protein>
    <submittedName>
        <fullName evidence="7">Pyridoxal-phosphate dependent enzyme</fullName>
    </submittedName>
</protein>
<dbReference type="InterPro" id="IPR036052">
    <property type="entry name" value="TrpB-like_PALP_sf"/>
</dbReference>
<dbReference type="GO" id="GO:0019148">
    <property type="term" value="F:D-cysteine desulfhydrase activity"/>
    <property type="evidence" value="ECO:0007669"/>
    <property type="project" value="TreeGrafter"/>
</dbReference>
<reference evidence="7 8" key="1">
    <citation type="submission" date="2019-03" db="EMBL/GenBank/DDBJ databases">
        <title>Complete genome sequence of Paenisporosarcina antarctica CGMCC 1.6503T.</title>
        <authorList>
            <person name="Rong J.-C."/>
            <person name="Chi N.-Y."/>
            <person name="Zhang Q.-F."/>
        </authorList>
    </citation>
    <scope>NUCLEOTIDE SEQUENCE [LARGE SCALE GENOMIC DNA]</scope>
    <source>
        <strain evidence="7 8">CGMCC 1.6503</strain>
    </source>
</reference>
<comment type="cofactor">
    <cofactor evidence="1">
        <name>pyridoxal 5'-phosphate</name>
        <dbReference type="ChEBI" id="CHEBI:597326"/>
    </cofactor>
</comment>
<sequence length="305" mass="34335">MHKLSLELNNNNFYIKRDDLLPVSFGGNKARKAILFFKDLENKKADCVVTYGSSSSNHCRVIANIAAAKDLPCYIISPNEENHHTSNSKMIKLFNATVIQCPINEVGMTIENHLLELRRKDYKPYFIQGGGHGNIGTQAYVDAYEEILDYEEAFGQYFDYIFHTSGTGTTQAGLICGNLLNGDKRSIVGISIARKLEYGGQVVLDSVNSYLKSHGKSIVKPEKVCFTDDYILDGYSTYNEEILITIKDVLTKDGIPMDTTYTGKAFWGMKEYIKTNKIDRKKILFIHTGGTPLFFDSLEEINSEK</sequence>